<dbReference type="AlphaFoldDB" id="A0A370DT07"/>
<dbReference type="EMBL" id="QFXE01000002">
    <property type="protein sequence ID" value="RDH88236.1"/>
    <property type="molecule type" value="Genomic_DNA"/>
</dbReference>
<name>A0A370DT07_9GAMM</name>
<dbReference type="InterPro" id="IPR032710">
    <property type="entry name" value="NTF2-like_dom_sf"/>
</dbReference>
<keyword evidence="3" id="KW-1185">Reference proteome</keyword>
<proteinExistence type="predicted"/>
<evidence type="ECO:0000313" key="2">
    <source>
        <dbReference type="EMBL" id="RDH88236.1"/>
    </source>
</evidence>
<dbReference type="InterPro" id="IPR037401">
    <property type="entry name" value="SnoaL-like"/>
</dbReference>
<gene>
    <name evidence="2" type="ORF">DIZ78_02170</name>
</gene>
<dbReference type="GO" id="GO:0016853">
    <property type="term" value="F:isomerase activity"/>
    <property type="evidence" value="ECO:0007669"/>
    <property type="project" value="UniProtKB-KW"/>
</dbReference>
<dbReference type="Pfam" id="PF13474">
    <property type="entry name" value="SnoaL_3"/>
    <property type="match status" value="1"/>
</dbReference>
<feature type="domain" description="SnoaL-like" evidence="1">
    <location>
        <begin position="12"/>
        <end position="124"/>
    </location>
</feature>
<dbReference type="SUPFAM" id="SSF54427">
    <property type="entry name" value="NTF2-like"/>
    <property type="match status" value="1"/>
</dbReference>
<keyword evidence="2" id="KW-0413">Isomerase</keyword>
<evidence type="ECO:0000259" key="1">
    <source>
        <dbReference type="Pfam" id="PF13474"/>
    </source>
</evidence>
<reference evidence="2 3" key="1">
    <citation type="journal article" date="2018" name="ISME J.">
        <title>Endosymbiont genomes yield clues of tubeworm success.</title>
        <authorList>
            <person name="Li Y."/>
            <person name="Liles M.R."/>
            <person name="Halanych K.M."/>
        </authorList>
    </citation>
    <scope>NUCLEOTIDE SEQUENCE [LARGE SCALE GENOMIC DNA]</scope>
    <source>
        <strain evidence="2">A1462</strain>
    </source>
</reference>
<comment type="caution">
    <text evidence="2">The sequence shown here is derived from an EMBL/GenBank/DDBJ whole genome shotgun (WGS) entry which is preliminary data.</text>
</comment>
<evidence type="ECO:0000313" key="3">
    <source>
        <dbReference type="Proteomes" id="UP000254771"/>
    </source>
</evidence>
<organism evidence="2 3">
    <name type="scientific">endosymbiont of Escarpia spicata</name>
    <dbReference type="NCBI Taxonomy" id="2200908"/>
    <lineage>
        <taxon>Bacteria</taxon>
        <taxon>Pseudomonadati</taxon>
        <taxon>Pseudomonadota</taxon>
        <taxon>Gammaproteobacteria</taxon>
        <taxon>sulfur-oxidizing symbionts</taxon>
    </lineage>
</organism>
<dbReference type="Gene3D" id="3.10.450.50">
    <property type="match status" value="1"/>
</dbReference>
<protein>
    <submittedName>
        <fullName evidence="2">Ketosteroid isomerase</fullName>
    </submittedName>
</protein>
<accession>A0A370DT07</accession>
<dbReference type="Proteomes" id="UP000254771">
    <property type="component" value="Unassembled WGS sequence"/>
</dbReference>
<sequence length="138" mass="15623">MGNSFETPQDAEDAYYDAIDEMDLEAMMAVWEESDEVLCLLPMSPAQRGLEAIRKVWEPMLSGDMVLNMEIKHLSWIETDDIAIHLIKEIVKIPGAPETQPVYATNIYRRGGNGWRILMHQNSPTPPAQGIIPPTMQR</sequence>